<dbReference type="Gene3D" id="3.30.450.20">
    <property type="entry name" value="PAS domain"/>
    <property type="match status" value="1"/>
</dbReference>
<evidence type="ECO:0000256" key="6">
    <source>
        <dbReference type="SAM" id="MobiDB-lite"/>
    </source>
</evidence>
<dbReference type="InterPro" id="IPR013767">
    <property type="entry name" value="PAS_fold"/>
</dbReference>
<dbReference type="PROSITE" id="PS50112">
    <property type="entry name" value="PAS"/>
    <property type="match status" value="1"/>
</dbReference>
<dbReference type="Proteomes" id="UP000694553">
    <property type="component" value="Unassembled WGS sequence"/>
</dbReference>
<sequence>MRLTISYLRVHRLLAAGAWAAAAEAVDGCYLQALSGFVMVLSEGGDMIYLSENVSRLLGLSQLELIGHSVFDFVHPCDHEELQDVLSPRQGGPRRRGERSGRSFSLRMKSTLTGRGRCLNLKAASWKVLHCAGHMRTYAGAGGGDPPLRCLVLICEAIPHPGAIEAPLGSGTVLTRHSMDMKFTYCDDRWGGGEGGKKKKTLRGPLPPPRDPPIVDLLHPTKPARPKSPQIAQNSAVLDTPNPPNPPKSALPDSLNAPKTPGPPHCEPVTPHKAGAPQIPQNSALPPTPNPPNPPKSALPDSPNPLNRPKTSDPPIVNPLHPTNPAPHKSPQIPQNSALPATPNPPNPPKSALPDSPNPLNPPKTPGPPHGEPVTPHKSSTPQNPPKLSTPNSLQTPPNWPKIRYFFGGAGSERCWGAPLRVLGCPP</sequence>
<feature type="signal peptide" evidence="7">
    <location>
        <begin position="1"/>
        <end position="25"/>
    </location>
</feature>
<reference evidence="8" key="2">
    <citation type="submission" date="2025-08" db="UniProtKB">
        <authorList>
            <consortium name="Ensembl"/>
        </authorList>
    </citation>
    <scope>IDENTIFICATION</scope>
</reference>
<feature type="compositionally biased region" description="Pro residues" evidence="6">
    <location>
        <begin position="286"/>
        <end position="297"/>
    </location>
</feature>
<evidence type="ECO:0000313" key="9">
    <source>
        <dbReference type="Proteomes" id="UP000694553"/>
    </source>
</evidence>
<organism evidence="8 9">
    <name type="scientific">Corvus moneduloides</name>
    <name type="common">New Caledonian crow</name>
    <dbReference type="NCBI Taxonomy" id="1196302"/>
    <lineage>
        <taxon>Eukaryota</taxon>
        <taxon>Metazoa</taxon>
        <taxon>Chordata</taxon>
        <taxon>Craniata</taxon>
        <taxon>Vertebrata</taxon>
        <taxon>Euteleostomi</taxon>
        <taxon>Archelosauria</taxon>
        <taxon>Archosauria</taxon>
        <taxon>Dinosauria</taxon>
        <taxon>Saurischia</taxon>
        <taxon>Theropoda</taxon>
        <taxon>Coelurosauria</taxon>
        <taxon>Aves</taxon>
        <taxon>Neognathae</taxon>
        <taxon>Neoaves</taxon>
        <taxon>Telluraves</taxon>
        <taxon>Australaves</taxon>
        <taxon>Passeriformes</taxon>
        <taxon>Corvoidea</taxon>
        <taxon>Corvidae</taxon>
        <taxon>Corvus</taxon>
    </lineage>
</organism>
<dbReference type="SUPFAM" id="SSF55785">
    <property type="entry name" value="PYP-like sensor domain (PAS domain)"/>
    <property type="match status" value="1"/>
</dbReference>
<feature type="compositionally biased region" description="Polar residues" evidence="6">
    <location>
        <begin position="377"/>
        <end position="397"/>
    </location>
</feature>
<keyword evidence="5" id="KW-0539">Nucleus</keyword>
<name>A0A8U7NZ74_CORMO</name>
<dbReference type="SMART" id="SM00091">
    <property type="entry name" value="PAS"/>
    <property type="match status" value="1"/>
</dbReference>
<dbReference type="InterPro" id="IPR000014">
    <property type="entry name" value="PAS"/>
</dbReference>
<evidence type="ECO:0000256" key="5">
    <source>
        <dbReference type="ARBA" id="ARBA00023242"/>
    </source>
</evidence>
<keyword evidence="2" id="KW-0677">Repeat</keyword>
<dbReference type="FunFam" id="3.30.450.20:FF:000005">
    <property type="entry name" value="Hypoxia-inducible factor 1 subunit alpha"/>
    <property type="match status" value="1"/>
</dbReference>
<dbReference type="CDD" id="cd00130">
    <property type="entry name" value="PAS"/>
    <property type="match status" value="1"/>
</dbReference>
<dbReference type="InterPro" id="IPR035965">
    <property type="entry name" value="PAS-like_dom_sf"/>
</dbReference>
<comment type="subcellular location">
    <subcellularLocation>
        <location evidence="1">Nucleus</location>
    </subcellularLocation>
</comment>
<reference evidence="8" key="3">
    <citation type="submission" date="2025-09" db="UniProtKB">
        <authorList>
            <consortium name="Ensembl"/>
        </authorList>
    </citation>
    <scope>IDENTIFICATION</scope>
</reference>
<feature type="chain" id="PRO_5043602333" evidence="7">
    <location>
        <begin position="26"/>
        <end position="427"/>
    </location>
</feature>
<keyword evidence="3" id="KW-0805">Transcription regulation</keyword>
<keyword evidence="7" id="KW-0732">Signal</keyword>
<evidence type="ECO:0000256" key="2">
    <source>
        <dbReference type="ARBA" id="ARBA00022737"/>
    </source>
</evidence>
<keyword evidence="9" id="KW-1185">Reference proteome</keyword>
<proteinExistence type="predicted"/>
<keyword evidence="4" id="KW-0804">Transcription</keyword>
<reference evidence="9" key="1">
    <citation type="submission" date="2019-10" db="EMBL/GenBank/DDBJ databases">
        <title>Corvus moneduloides (New Caledonian crow) genome, bCorMon1, primary haplotype.</title>
        <authorList>
            <person name="Rutz C."/>
            <person name="Fungtammasan C."/>
            <person name="Mountcastle J."/>
            <person name="Formenti G."/>
            <person name="Chow W."/>
            <person name="Howe K."/>
            <person name="Steele M.P."/>
            <person name="Fernandes J."/>
            <person name="Gilbert M.T.P."/>
            <person name="Fedrigo O."/>
            <person name="Jarvis E.D."/>
            <person name="Gemmell N."/>
        </authorList>
    </citation>
    <scope>NUCLEOTIDE SEQUENCE [LARGE SCALE GENOMIC DNA]</scope>
</reference>
<evidence type="ECO:0000313" key="8">
    <source>
        <dbReference type="Ensembl" id="ENSCMUP00000033668.1"/>
    </source>
</evidence>
<dbReference type="PANTHER" id="PTHR23043:SF18">
    <property type="entry name" value="HYPOXIA-INDUCIBLE FACTOR 3-ALPHA"/>
    <property type="match status" value="1"/>
</dbReference>
<dbReference type="GO" id="GO:0000977">
    <property type="term" value="F:RNA polymerase II transcription regulatory region sequence-specific DNA binding"/>
    <property type="evidence" value="ECO:0007669"/>
    <property type="project" value="TreeGrafter"/>
</dbReference>
<dbReference type="GO" id="GO:0071456">
    <property type="term" value="P:cellular response to hypoxia"/>
    <property type="evidence" value="ECO:0007669"/>
    <property type="project" value="TreeGrafter"/>
</dbReference>
<dbReference type="GO" id="GO:0005634">
    <property type="term" value="C:nucleus"/>
    <property type="evidence" value="ECO:0007669"/>
    <property type="project" value="UniProtKB-SubCell"/>
</dbReference>
<dbReference type="NCBIfam" id="TIGR00229">
    <property type="entry name" value="sensory_box"/>
    <property type="match status" value="1"/>
</dbReference>
<evidence type="ECO:0000256" key="7">
    <source>
        <dbReference type="SAM" id="SignalP"/>
    </source>
</evidence>
<dbReference type="AlphaFoldDB" id="A0A8U7NZ74"/>
<accession>A0A8U7NZ74</accession>
<evidence type="ECO:0000256" key="3">
    <source>
        <dbReference type="ARBA" id="ARBA00023015"/>
    </source>
</evidence>
<protein>
    <submittedName>
        <fullName evidence="8">Uncharacterized protein</fullName>
    </submittedName>
</protein>
<dbReference type="PANTHER" id="PTHR23043">
    <property type="entry name" value="HYPOXIA-INDUCIBLE FACTOR 1 ALPHA"/>
    <property type="match status" value="1"/>
</dbReference>
<dbReference type="GO" id="GO:0000981">
    <property type="term" value="F:DNA-binding transcription factor activity, RNA polymerase II-specific"/>
    <property type="evidence" value="ECO:0007669"/>
    <property type="project" value="TreeGrafter"/>
</dbReference>
<evidence type="ECO:0000256" key="1">
    <source>
        <dbReference type="ARBA" id="ARBA00004123"/>
    </source>
</evidence>
<dbReference type="Pfam" id="PF00989">
    <property type="entry name" value="PAS"/>
    <property type="match status" value="1"/>
</dbReference>
<feature type="compositionally biased region" description="Pro residues" evidence="6">
    <location>
        <begin position="342"/>
        <end position="371"/>
    </location>
</feature>
<dbReference type="Ensembl" id="ENSCMUT00000034985.1">
    <property type="protein sequence ID" value="ENSCMUP00000033668.1"/>
    <property type="gene ID" value="ENSCMUG00000019834.1"/>
</dbReference>
<evidence type="ECO:0000256" key="4">
    <source>
        <dbReference type="ARBA" id="ARBA00023163"/>
    </source>
</evidence>
<feature type="region of interest" description="Disordered" evidence="6">
    <location>
        <begin position="187"/>
        <end position="402"/>
    </location>
</feature>